<gene>
    <name evidence="1" type="ORF">ENQ20_14125</name>
</gene>
<accession>A0A7C1JEH3</accession>
<proteinExistence type="predicted"/>
<dbReference type="EMBL" id="DSMG01000144">
    <property type="protein sequence ID" value="HDX32604.1"/>
    <property type="molecule type" value="Genomic_DNA"/>
</dbReference>
<evidence type="ECO:0000313" key="1">
    <source>
        <dbReference type="EMBL" id="HDX32604.1"/>
    </source>
</evidence>
<name>A0A7C1JEH3_9CHLR</name>
<organism evidence="1">
    <name type="scientific">Caldilinea aerophila</name>
    <dbReference type="NCBI Taxonomy" id="133453"/>
    <lineage>
        <taxon>Bacteria</taxon>
        <taxon>Bacillati</taxon>
        <taxon>Chloroflexota</taxon>
        <taxon>Caldilineae</taxon>
        <taxon>Caldilineales</taxon>
        <taxon>Caldilineaceae</taxon>
        <taxon>Caldilinea</taxon>
    </lineage>
</organism>
<dbReference type="AlphaFoldDB" id="A0A7C1JEH3"/>
<protein>
    <submittedName>
        <fullName evidence="1">Uncharacterized protein</fullName>
    </submittedName>
</protein>
<sequence length="193" mass="21392">MALTGLIRVKHAQGEYHAIPPLLVEAEQLAQQYEYNDHLASLRLTQGHLAWEGITTDKSETNRQISASLPSVNFDLSVVIVFFKQAMIYALRYNRFLLDEVLSGRPQGTPLRPIIPECLKRGEEGRRMLIALRDWWQTGTNDVGAPRPDTISPIPEGIALLEAERIAREPGDGSPQKSVVEQIEAALEQAGAG</sequence>
<reference evidence="1" key="1">
    <citation type="journal article" date="2020" name="mSystems">
        <title>Genome- and Community-Level Interaction Insights into Carbon Utilization and Element Cycling Functions of Hydrothermarchaeota in Hydrothermal Sediment.</title>
        <authorList>
            <person name="Zhou Z."/>
            <person name="Liu Y."/>
            <person name="Xu W."/>
            <person name="Pan J."/>
            <person name="Luo Z.H."/>
            <person name="Li M."/>
        </authorList>
    </citation>
    <scope>NUCLEOTIDE SEQUENCE [LARGE SCALE GENOMIC DNA]</scope>
    <source>
        <strain evidence="1">SpSt-289</strain>
    </source>
</reference>
<comment type="caution">
    <text evidence="1">The sequence shown here is derived from an EMBL/GenBank/DDBJ whole genome shotgun (WGS) entry which is preliminary data.</text>
</comment>